<evidence type="ECO:0000313" key="3">
    <source>
        <dbReference type="Proteomes" id="UP001195483"/>
    </source>
</evidence>
<gene>
    <name evidence="2" type="ORF">CHS0354_000877</name>
</gene>
<keyword evidence="3" id="KW-1185">Reference proteome</keyword>
<dbReference type="EMBL" id="JAEAOA010000091">
    <property type="protein sequence ID" value="KAK3592321.1"/>
    <property type="molecule type" value="Genomic_DNA"/>
</dbReference>
<accession>A0AAE0VW53</accession>
<reference evidence="2" key="1">
    <citation type="journal article" date="2021" name="Genome Biol. Evol.">
        <title>A High-Quality Reference Genome for a Parasitic Bivalve with Doubly Uniparental Inheritance (Bivalvia: Unionida).</title>
        <authorList>
            <person name="Smith C.H."/>
        </authorList>
    </citation>
    <scope>NUCLEOTIDE SEQUENCE</scope>
    <source>
        <strain evidence="2">CHS0354</strain>
    </source>
</reference>
<evidence type="ECO:0000256" key="1">
    <source>
        <dbReference type="SAM" id="SignalP"/>
    </source>
</evidence>
<evidence type="ECO:0000313" key="2">
    <source>
        <dbReference type="EMBL" id="KAK3592321.1"/>
    </source>
</evidence>
<dbReference type="Proteomes" id="UP001195483">
    <property type="component" value="Unassembled WGS sequence"/>
</dbReference>
<organism evidence="2 3">
    <name type="scientific">Potamilus streckersoni</name>
    <dbReference type="NCBI Taxonomy" id="2493646"/>
    <lineage>
        <taxon>Eukaryota</taxon>
        <taxon>Metazoa</taxon>
        <taxon>Spiralia</taxon>
        <taxon>Lophotrochozoa</taxon>
        <taxon>Mollusca</taxon>
        <taxon>Bivalvia</taxon>
        <taxon>Autobranchia</taxon>
        <taxon>Heteroconchia</taxon>
        <taxon>Palaeoheterodonta</taxon>
        <taxon>Unionida</taxon>
        <taxon>Unionoidea</taxon>
        <taxon>Unionidae</taxon>
        <taxon>Ambleminae</taxon>
        <taxon>Lampsilini</taxon>
        <taxon>Potamilus</taxon>
    </lineage>
</organism>
<reference evidence="2" key="2">
    <citation type="journal article" date="2021" name="Genome Biol. Evol.">
        <title>Developing a high-quality reference genome for a parasitic bivalve with doubly uniparental inheritance (Bivalvia: Unionida).</title>
        <authorList>
            <person name="Smith C.H."/>
        </authorList>
    </citation>
    <scope>NUCLEOTIDE SEQUENCE</scope>
    <source>
        <strain evidence="2">CHS0354</strain>
        <tissue evidence="2">Mantle</tissue>
    </source>
</reference>
<reference evidence="2" key="3">
    <citation type="submission" date="2023-05" db="EMBL/GenBank/DDBJ databases">
        <authorList>
            <person name="Smith C.H."/>
        </authorList>
    </citation>
    <scope>NUCLEOTIDE SEQUENCE</scope>
    <source>
        <strain evidence="2">CHS0354</strain>
        <tissue evidence="2">Mantle</tissue>
    </source>
</reference>
<sequence>MSVLFQELSEITMRTKLRLLHLALLVLALDIATPRDLTAGNENPIEDGNPSETESQYGLKLQQRSSNEWTAGNTKCRYGNVCGYHQSTTYSYCYVDYSDNWDYCCTSPCGYYKKDYMWCDVGSTWQYCGDAGFIVDKRILKRVLNMKLTLIRSIYTAAILAGYYANTIHMCTKSPTSVRFYSFISTLNEHGPFIWLLVVPIRQILTVSKFGKNNLDSVSYDTKLRSLDPSGEKEIVEDIC</sequence>
<name>A0AAE0VW53_9BIVA</name>
<feature type="signal peptide" evidence="1">
    <location>
        <begin position="1"/>
        <end position="28"/>
    </location>
</feature>
<keyword evidence="1" id="KW-0732">Signal</keyword>
<protein>
    <submittedName>
        <fullName evidence="2">Uncharacterized protein</fullName>
    </submittedName>
</protein>
<dbReference type="AlphaFoldDB" id="A0AAE0VW53"/>
<comment type="caution">
    <text evidence="2">The sequence shown here is derived from an EMBL/GenBank/DDBJ whole genome shotgun (WGS) entry which is preliminary data.</text>
</comment>
<proteinExistence type="predicted"/>
<feature type="chain" id="PRO_5042007082" evidence="1">
    <location>
        <begin position="29"/>
        <end position="240"/>
    </location>
</feature>